<evidence type="ECO:0000256" key="8">
    <source>
        <dbReference type="PROSITE-ProRule" id="PRU00278"/>
    </source>
</evidence>
<evidence type="ECO:0000256" key="9">
    <source>
        <dbReference type="SAM" id="MobiDB-lite"/>
    </source>
</evidence>
<comment type="caution">
    <text evidence="12">The sequence shown here is derived from an EMBL/GenBank/DDBJ whole genome shotgun (WGS) entry which is preliminary data.</text>
</comment>
<reference evidence="12 13" key="1">
    <citation type="submission" date="2022-07" db="EMBL/GenBank/DDBJ databases">
        <title>Bombella genomes.</title>
        <authorList>
            <person name="Harer L."/>
            <person name="Styblova S."/>
            <person name="Ehrmann M."/>
        </authorList>
    </citation>
    <scope>NUCLEOTIDE SEQUENCE [LARGE SCALE GENOMIC DNA]</scope>
    <source>
        <strain evidence="12 13">TMW 2.2556</strain>
    </source>
</reference>
<dbReference type="InterPro" id="IPR046357">
    <property type="entry name" value="PPIase_dom_sf"/>
</dbReference>
<evidence type="ECO:0000259" key="11">
    <source>
        <dbReference type="PROSITE" id="PS50198"/>
    </source>
</evidence>
<evidence type="ECO:0000313" key="13">
    <source>
        <dbReference type="Proteomes" id="UP001165575"/>
    </source>
</evidence>
<evidence type="ECO:0000256" key="1">
    <source>
        <dbReference type="ARBA" id="ARBA00000971"/>
    </source>
</evidence>
<keyword evidence="10" id="KW-0732">Signal</keyword>
<comment type="similarity">
    <text evidence="2">Belongs to the PpiC/parvulin rotamase family.</text>
</comment>
<feature type="chain" id="PRO_5047372552" description="Parvulin-like PPIase" evidence="10">
    <location>
        <begin position="27"/>
        <end position="329"/>
    </location>
</feature>
<dbReference type="InterPro" id="IPR000297">
    <property type="entry name" value="PPIase_PpiC"/>
</dbReference>
<gene>
    <name evidence="12" type="ORF">NQF89_03995</name>
</gene>
<comment type="catalytic activity">
    <reaction evidence="1">
        <text>[protein]-peptidylproline (omega=180) = [protein]-peptidylproline (omega=0)</text>
        <dbReference type="Rhea" id="RHEA:16237"/>
        <dbReference type="Rhea" id="RHEA-COMP:10747"/>
        <dbReference type="Rhea" id="RHEA-COMP:10748"/>
        <dbReference type="ChEBI" id="CHEBI:83833"/>
        <dbReference type="ChEBI" id="CHEBI:83834"/>
        <dbReference type="EC" id="5.2.1.8"/>
    </reaction>
</comment>
<keyword evidence="5 8" id="KW-0697">Rotamase</keyword>
<evidence type="ECO:0000256" key="3">
    <source>
        <dbReference type="ARBA" id="ARBA00013194"/>
    </source>
</evidence>
<feature type="region of interest" description="Disordered" evidence="9">
    <location>
        <begin position="298"/>
        <end position="329"/>
    </location>
</feature>
<protein>
    <recommendedName>
        <fullName evidence="4">Parvulin-like PPIase</fullName>
        <ecNumber evidence="3">5.2.1.8</ecNumber>
    </recommendedName>
    <alternativeName>
        <fullName evidence="6">Peptidyl-prolyl cis-trans isomerase plp</fullName>
    </alternativeName>
    <alternativeName>
        <fullName evidence="7">Rotamase plp</fullName>
    </alternativeName>
</protein>
<dbReference type="EC" id="5.2.1.8" evidence="3"/>
<feature type="signal peptide" evidence="10">
    <location>
        <begin position="1"/>
        <end position="26"/>
    </location>
</feature>
<evidence type="ECO:0000256" key="5">
    <source>
        <dbReference type="ARBA" id="ARBA00023110"/>
    </source>
</evidence>
<keyword evidence="13" id="KW-1185">Reference proteome</keyword>
<dbReference type="SUPFAM" id="SSF54534">
    <property type="entry name" value="FKBP-like"/>
    <property type="match status" value="1"/>
</dbReference>
<dbReference type="SUPFAM" id="SSF109998">
    <property type="entry name" value="Triger factor/SurA peptide-binding domain-like"/>
    <property type="match status" value="1"/>
</dbReference>
<organism evidence="12 13">
    <name type="scientific">Bombella pollinis</name>
    <dbReference type="NCBI Taxonomy" id="2967337"/>
    <lineage>
        <taxon>Bacteria</taxon>
        <taxon>Pseudomonadati</taxon>
        <taxon>Pseudomonadota</taxon>
        <taxon>Alphaproteobacteria</taxon>
        <taxon>Acetobacterales</taxon>
        <taxon>Acetobacteraceae</taxon>
        <taxon>Bombella</taxon>
    </lineage>
</organism>
<dbReference type="InterPro" id="IPR027304">
    <property type="entry name" value="Trigger_fact/SurA_dom_sf"/>
</dbReference>
<dbReference type="Proteomes" id="UP001165575">
    <property type="component" value="Unassembled WGS sequence"/>
</dbReference>
<evidence type="ECO:0000256" key="4">
    <source>
        <dbReference type="ARBA" id="ARBA00018370"/>
    </source>
</evidence>
<dbReference type="PROSITE" id="PS01096">
    <property type="entry name" value="PPIC_PPIASE_1"/>
    <property type="match status" value="1"/>
</dbReference>
<dbReference type="GO" id="GO:0003755">
    <property type="term" value="F:peptidyl-prolyl cis-trans isomerase activity"/>
    <property type="evidence" value="ECO:0007669"/>
    <property type="project" value="UniProtKB-EC"/>
</dbReference>
<dbReference type="InterPro" id="IPR050245">
    <property type="entry name" value="PrsA_foldase"/>
</dbReference>
<evidence type="ECO:0000256" key="2">
    <source>
        <dbReference type="ARBA" id="ARBA00007656"/>
    </source>
</evidence>
<accession>A0ABT3WKZ4</accession>
<sequence>MRLSRSLLLCTALMGGISSLATHAMAADAKPATPAAAPSANAAAPAAPAADPNLVLATVNDQKITLGDVQRAALTLPPEARQLQPSVIIPLIINQLVDQKAIQLQAEKDGLQNKPAVKAAMDAAASTALQNAYLEEKVAPKLTDEALKDYYQTHYASKKPEEEVHARHILVDSDAKAQDVIRQLNKGADFAKLASRLSTDKASGGTNGGDLGWFKRGDMIPDFSNAAFSMKSGTITQKPIHTQYGWHVIQVLGTRTAPVPSFEQVRDQIRRDLIRQEVHKVVEDAEKQARIVHYDAKGQPITNSPAAPAAAPASTPAPAPAAAPANTAH</sequence>
<dbReference type="Gene3D" id="3.10.50.40">
    <property type="match status" value="1"/>
</dbReference>
<name>A0ABT3WKZ4_9PROT</name>
<proteinExistence type="inferred from homology"/>
<dbReference type="PROSITE" id="PS50198">
    <property type="entry name" value="PPIC_PPIASE_2"/>
    <property type="match status" value="1"/>
</dbReference>
<dbReference type="InterPro" id="IPR023058">
    <property type="entry name" value="PPIase_PpiC_CS"/>
</dbReference>
<evidence type="ECO:0000313" key="12">
    <source>
        <dbReference type="EMBL" id="MCX5619583.1"/>
    </source>
</evidence>
<dbReference type="PANTHER" id="PTHR47245:SF2">
    <property type="entry name" value="PEPTIDYL-PROLYL CIS-TRANS ISOMERASE HP_0175-RELATED"/>
    <property type="match status" value="1"/>
</dbReference>
<evidence type="ECO:0000256" key="7">
    <source>
        <dbReference type="ARBA" id="ARBA00031484"/>
    </source>
</evidence>
<evidence type="ECO:0000256" key="10">
    <source>
        <dbReference type="SAM" id="SignalP"/>
    </source>
</evidence>
<dbReference type="RefSeq" id="WP_266137562.1">
    <property type="nucleotide sequence ID" value="NZ_JANIDX010000003.1"/>
</dbReference>
<dbReference type="EMBL" id="JANIDX010000003">
    <property type="protein sequence ID" value="MCX5619583.1"/>
    <property type="molecule type" value="Genomic_DNA"/>
</dbReference>
<feature type="compositionally biased region" description="Low complexity" evidence="9">
    <location>
        <begin position="303"/>
        <end position="314"/>
    </location>
</feature>
<evidence type="ECO:0000256" key="6">
    <source>
        <dbReference type="ARBA" id="ARBA00030642"/>
    </source>
</evidence>
<feature type="domain" description="PpiC" evidence="11">
    <location>
        <begin position="161"/>
        <end position="253"/>
    </location>
</feature>
<keyword evidence="8 12" id="KW-0413">Isomerase</keyword>
<dbReference type="PANTHER" id="PTHR47245">
    <property type="entry name" value="PEPTIDYLPROLYL ISOMERASE"/>
    <property type="match status" value="1"/>
</dbReference>
<dbReference type="Pfam" id="PF13616">
    <property type="entry name" value="Rotamase_3"/>
    <property type="match status" value="1"/>
</dbReference>